<sequence>VSEPTDQNSVSPIFRPRVVFARELPPEPTDSVTDYREDIGDVSIFTASGQRVRFSDGIKDDVWNCCTIVLLRHFRCVCCWDLVTALKEAKPRFDAARVKSVNVGVETPDKTRLLATRASVLSRFVKLREATKNYIIKATPEDRSSVLQSSYFFIWEIQSGFSLTRLLLSGHIASSDSAM</sequence>
<proteinExistence type="predicted"/>
<feature type="non-terminal residue" evidence="1">
    <location>
        <position position="1"/>
    </location>
</feature>
<keyword evidence="2" id="KW-1185">Reference proteome</keyword>
<gene>
    <name evidence="1" type="ORF">TAV2_LOCUS6451</name>
</gene>
<dbReference type="Proteomes" id="UP000836841">
    <property type="component" value="Chromosome 2"/>
</dbReference>
<evidence type="ECO:0000313" key="2">
    <source>
        <dbReference type="Proteomes" id="UP000836841"/>
    </source>
</evidence>
<dbReference type="PANTHER" id="PTHR28630">
    <property type="match status" value="1"/>
</dbReference>
<dbReference type="PANTHER" id="PTHR28630:SF23">
    <property type="entry name" value="THIOREDOXIN SUPERFAMILY PROTEIN"/>
    <property type="match status" value="1"/>
</dbReference>
<evidence type="ECO:0000313" key="1">
    <source>
        <dbReference type="EMBL" id="CAH2043761.1"/>
    </source>
</evidence>
<dbReference type="EMBL" id="OU466858">
    <property type="protein sequence ID" value="CAH2043761.1"/>
    <property type="molecule type" value="Genomic_DNA"/>
</dbReference>
<name>A0AAU9RNI6_THLAR</name>
<dbReference type="AlphaFoldDB" id="A0AAU9RNI6"/>
<reference evidence="1 2" key="1">
    <citation type="submission" date="2022-03" db="EMBL/GenBank/DDBJ databases">
        <authorList>
            <person name="Nunn A."/>
            <person name="Chopra R."/>
            <person name="Nunn A."/>
            <person name="Contreras Garrido A."/>
        </authorList>
    </citation>
    <scope>NUCLEOTIDE SEQUENCE [LARGE SCALE GENOMIC DNA]</scope>
</reference>
<accession>A0AAU9RNI6</accession>
<dbReference type="GO" id="GO:0009507">
    <property type="term" value="C:chloroplast"/>
    <property type="evidence" value="ECO:0007669"/>
    <property type="project" value="TreeGrafter"/>
</dbReference>
<organism evidence="1 2">
    <name type="scientific">Thlaspi arvense</name>
    <name type="common">Field penny-cress</name>
    <dbReference type="NCBI Taxonomy" id="13288"/>
    <lineage>
        <taxon>Eukaryota</taxon>
        <taxon>Viridiplantae</taxon>
        <taxon>Streptophyta</taxon>
        <taxon>Embryophyta</taxon>
        <taxon>Tracheophyta</taxon>
        <taxon>Spermatophyta</taxon>
        <taxon>Magnoliopsida</taxon>
        <taxon>eudicotyledons</taxon>
        <taxon>Gunneridae</taxon>
        <taxon>Pentapetalae</taxon>
        <taxon>rosids</taxon>
        <taxon>malvids</taxon>
        <taxon>Brassicales</taxon>
        <taxon>Brassicaceae</taxon>
        <taxon>Thlaspideae</taxon>
        <taxon>Thlaspi</taxon>
    </lineage>
</organism>
<dbReference type="InterPro" id="IPR032801">
    <property type="entry name" value="PXL2A/B/C"/>
</dbReference>
<protein>
    <submittedName>
        <fullName evidence="1">Uncharacterized protein</fullName>
    </submittedName>
</protein>